<dbReference type="GO" id="GO:0005694">
    <property type="term" value="C:chromosome"/>
    <property type="evidence" value="ECO:0007669"/>
    <property type="project" value="TreeGrafter"/>
</dbReference>
<sequence>MEEFASSSSGAFPSTGRTEADPMEESFHLLTNKLKTGTYPDQTSFHLGEEGRPWFGDFPWSPQLQEMLKGRFGFHSFKGLQLGPINALLSGKDVKRLLDDLKLDSPATQILYITTVLQSLLHRSKLVVIGLDKAYLIPIWENDFRPDYKELKMLREWYPGVPIAAVTASATPEKGQPEKKSAHAMGGNFDVFCLEHQGGLMNEEGELGFWQPNLPRY</sequence>
<organism evidence="6">
    <name type="scientific">Chromera velia CCMP2878</name>
    <dbReference type="NCBI Taxonomy" id="1169474"/>
    <lineage>
        <taxon>Eukaryota</taxon>
        <taxon>Sar</taxon>
        <taxon>Alveolata</taxon>
        <taxon>Colpodellida</taxon>
        <taxon>Chromeraceae</taxon>
        <taxon>Chromera</taxon>
    </lineage>
</organism>
<feature type="region of interest" description="Disordered" evidence="5">
    <location>
        <begin position="1"/>
        <end position="21"/>
    </location>
</feature>
<dbReference type="InterPro" id="IPR027417">
    <property type="entry name" value="P-loop_NTPase"/>
</dbReference>
<protein>
    <submittedName>
        <fullName evidence="6">Uncharacterized protein</fullName>
    </submittedName>
</protein>
<reference evidence="6" key="1">
    <citation type="submission" date="2014-11" db="EMBL/GenBank/DDBJ databases">
        <authorList>
            <person name="Otto D Thomas"/>
            <person name="Naeem Raeece"/>
        </authorList>
    </citation>
    <scope>NUCLEOTIDE SEQUENCE</scope>
</reference>
<dbReference type="GO" id="GO:0005737">
    <property type="term" value="C:cytoplasm"/>
    <property type="evidence" value="ECO:0007669"/>
    <property type="project" value="TreeGrafter"/>
</dbReference>
<name>A0A0G4GIM4_9ALVE</name>
<evidence type="ECO:0000313" key="6">
    <source>
        <dbReference type="EMBL" id="CEM29497.1"/>
    </source>
</evidence>
<feature type="compositionally biased region" description="Polar residues" evidence="5">
    <location>
        <begin position="1"/>
        <end position="17"/>
    </location>
</feature>
<dbReference type="GO" id="GO:0005634">
    <property type="term" value="C:nucleus"/>
    <property type="evidence" value="ECO:0007669"/>
    <property type="project" value="TreeGrafter"/>
</dbReference>
<evidence type="ECO:0000256" key="4">
    <source>
        <dbReference type="ARBA" id="ARBA00023242"/>
    </source>
</evidence>
<accession>A0A0G4GIM4</accession>
<dbReference type="GO" id="GO:0000724">
    <property type="term" value="P:double-strand break repair via homologous recombination"/>
    <property type="evidence" value="ECO:0007669"/>
    <property type="project" value="TreeGrafter"/>
</dbReference>
<dbReference type="VEuPathDB" id="CryptoDB:Cvel_22003"/>
<evidence type="ECO:0000256" key="3">
    <source>
        <dbReference type="ARBA" id="ARBA00023235"/>
    </source>
</evidence>
<dbReference type="PANTHER" id="PTHR13710">
    <property type="entry name" value="DNA HELICASE RECQ FAMILY MEMBER"/>
    <property type="match status" value="1"/>
</dbReference>
<dbReference type="GO" id="GO:0043138">
    <property type="term" value="F:3'-5' DNA helicase activity"/>
    <property type="evidence" value="ECO:0007669"/>
    <property type="project" value="TreeGrafter"/>
</dbReference>
<proteinExistence type="inferred from homology"/>
<evidence type="ECO:0000256" key="5">
    <source>
        <dbReference type="SAM" id="MobiDB-lite"/>
    </source>
</evidence>
<dbReference type="GO" id="GO:0009378">
    <property type="term" value="F:four-way junction helicase activity"/>
    <property type="evidence" value="ECO:0007669"/>
    <property type="project" value="TreeGrafter"/>
</dbReference>
<dbReference type="PANTHER" id="PTHR13710:SF153">
    <property type="entry name" value="RECQ-LIKE DNA HELICASE BLM"/>
    <property type="match status" value="1"/>
</dbReference>
<evidence type="ECO:0000256" key="1">
    <source>
        <dbReference type="ARBA" id="ARBA00005446"/>
    </source>
</evidence>
<gene>
    <name evidence="6" type="ORF">Cvel_22003.t2.CR1</name>
</gene>
<dbReference type="GO" id="GO:0003677">
    <property type="term" value="F:DNA binding"/>
    <property type="evidence" value="ECO:0007669"/>
    <property type="project" value="UniProtKB-KW"/>
</dbReference>
<dbReference type="Gene3D" id="3.40.50.300">
    <property type="entry name" value="P-loop containing nucleotide triphosphate hydrolases"/>
    <property type="match status" value="1"/>
</dbReference>
<dbReference type="EMBL" id="CDMZ01001239">
    <property type="protein sequence ID" value="CEM29497.1"/>
    <property type="molecule type" value="Genomic_DNA"/>
</dbReference>
<keyword evidence="4" id="KW-0539">Nucleus</keyword>
<keyword evidence="2" id="KW-0238">DNA-binding</keyword>
<evidence type="ECO:0000256" key="2">
    <source>
        <dbReference type="ARBA" id="ARBA00023125"/>
    </source>
</evidence>
<dbReference type="SUPFAM" id="SSF52540">
    <property type="entry name" value="P-loop containing nucleoside triphosphate hydrolases"/>
    <property type="match status" value="1"/>
</dbReference>
<dbReference type="PhylomeDB" id="A0A0G4GIM4"/>
<comment type="similarity">
    <text evidence="1">Belongs to the helicase family. RecQ subfamily.</text>
</comment>
<keyword evidence="3" id="KW-0413">Isomerase</keyword>
<dbReference type="AlphaFoldDB" id="A0A0G4GIM4"/>